<protein>
    <submittedName>
        <fullName evidence="2">Uncharacterized protein</fullName>
    </submittedName>
</protein>
<evidence type="ECO:0000313" key="3">
    <source>
        <dbReference type="Proteomes" id="UP000235786"/>
    </source>
</evidence>
<evidence type="ECO:0000256" key="1">
    <source>
        <dbReference type="SAM" id="SignalP"/>
    </source>
</evidence>
<proteinExistence type="predicted"/>
<keyword evidence="1" id="KW-0732">Signal</keyword>
<dbReference type="EMBL" id="KZ613948">
    <property type="protein sequence ID" value="PMD38051.1"/>
    <property type="molecule type" value="Genomic_DNA"/>
</dbReference>
<accession>A0A2J6RHS0</accession>
<evidence type="ECO:0000313" key="2">
    <source>
        <dbReference type="EMBL" id="PMD38051.1"/>
    </source>
</evidence>
<organism evidence="2 3">
    <name type="scientific">Hyaloscypha variabilis (strain UAMH 11265 / GT02V1 / F)</name>
    <name type="common">Meliniomyces variabilis</name>
    <dbReference type="NCBI Taxonomy" id="1149755"/>
    <lineage>
        <taxon>Eukaryota</taxon>
        <taxon>Fungi</taxon>
        <taxon>Dikarya</taxon>
        <taxon>Ascomycota</taxon>
        <taxon>Pezizomycotina</taxon>
        <taxon>Leotiomycetes</taxon>
        <taxon>Helotiales</taxon>
        <taxon>Hyaloscyphaceae</taxon>
        <taxon>Hyaloscypha</taxon>
        <taxon>Hyaloscypha variabilis</taxon>
    </lineage>
</organism>
<name>A0A2J6RHS0_HYAVF</name>
<dbReference type="Proteomes" id="UP000235786">
    <property type="component" value="Unassembled WGS sequence"/>
</dbReference>
<dbReference type="OrthoDB" id="3564739at2759"/>
<reference evidence="2 3" key="1">
    <citation type="submission" date="2016-04" db="EMBL/GenBank/DDBJ databases">
        <title>A degradative enzymes factory behind the ericoid mycorrhizal symbiosis.</title>
        <authorList>
            <consortium name="DOE Joint Genome Institute"/>
            <person name="Martino E."/>
            <person name="Morin E."/>
            <person name="Grelet G."/>
            <person name="Kuo A."/>
            <person name="Kohler A."/>
            <person name="Daghino S."/>
            <person name="Barry K."/>
            <person name="Choi C."/>
            <person name="Cichocki N."/>
            <person name="Clum A."/>
            <person name="Copeland A."/>
            <person name="Hainaut M."/>
            <person name="Haridas S."/>
            <person name="Labutti K."/>
            <person name="Lindquist E."/>
            <person name="Lipzen A."/>
            <person name="Khouja H.-R."/>
            <person name="Murat C."/>
            <person name="Ohm R."/>
            <person name="Olson A."/>
            <person name="Spatafora J."/>
            <person name="Veneault-Fourrey C."/>
            <person name="Henrissat B."/>
            <person name="Grigoriev I."/>
            <person name="Martin F."/>
            <person name="Perotto S."/>
        </authorList>
    </citation>
    <scope>NUCLEOTIDE SEQUENCE [LARGE SCALE GENOMIC DNA]</scope>
    <source>
        <strain evidence="2 3">F</strain>
    </source>
</reference>
<keyword evidence="3" id="KW-1185">Reference proteome</keyword>
<feature type="signal peptide" evidence="1">
    <location>
        <begin position="1"/>
        <end position="17"/>
    </location>
</feature>
<feature type="chain" id="PRO_5014476254" evidence="1">
    <location>
        <begin position="18"/>
        <end position="205"/>
    </location>
</feature>
<dbReference type="AlphaFoldDB" id="A0A2J6RHS0"/>
<gene>
    <name evidence="2" type="ORF">L207DRAFT_598634</name>
</gene>
<sequence>MKPTTLLLALLPALSLAQDGLDCFNNICCINGAFSGPVISSFSASFSASFSSLDASRSASEASRGAALTSSLAAAAASRSASEESVQSSLAVKFSTQDAAAMVTPRAVFRRAITTEVSPGLTCIGDAVSTESGYSATTTEASGSAMGAGATSPTSSSTAGAAVMTQAPILAVGAAAALFAYGQMYREFAFYVFENAPPVLEYFED</sequence>